<dbReference type="InterPro" id="IPR050360">
    <property type="entry name" value="MFS_Sugar_Transporters"/>
</dbReference>
<reference evidence="8 9" key="1">
    <citation type="journal article" date="2015" name="BMC Genomics">
        <title>The genome of the truffle-parasite Tolypocladium ophioglossoides and the evolution of antifungal peptaibiotics.</title>
        <authorList>
            <person name="Quandt C.A."/>
            <person name="Bushley K.E."/>
            <person name="Spatafora J.W."/>
        </authorList>
    </citation>
    <scope>NUCLEOTIDE SEQUENCE [LARGE SCALE GENOMIC DNA]</scope>
    <source>
        <strain evidence="8 9">CBS 100239</strain>
    </source>
</reference>
<sequence length="565" mass="62474">MSSGILSPKDEFDQGEKADIGHSEILANPELMTDAFDGENREHEMSLWAAVKGHPWACFWAFIMCFTIVSPSPAHLGSPQCPDLESRKSTLCAEQQLMPRQVMESFDMFLNGNFVAQGAFRERYGVYVEGSGYTIPTRWQSALLQSGQCGAFVGVFLAGPITNRLGYRWTTILALVLMNATIFISFFADSLTLLVVGQALEGVPWGFFIANSPAYASEIVPLALRGACTSTLQMSWSIGGIIVAGVTYGLNQRTDEWAWRIPLALQWIFPTALLILVFLAPESPWWLIRRGRKDEALRSIERLGTKSGEHAQQTLAMMERTVKIEAQMGGAPTLLDLIKGTDLRRTIITCLMYASQNFAGNLIANQATFFFEQAGISTDRAFQLNLINSCLQFIANAGAWFLTAWLSRRTIYLWGTATNITLLFILGICASVSQNTATNYAQAVLGIIISFVFAGTLGPISYTIIAETSSVRLRALSTGVGRAAYYVAEIPMIYLASQLLNPTGWDLAGKCGYVWGGTACVCWVMAFFFLPELKHRSYREADILFNRKVPARKFKSTIIDVKDNE</sequence>
<dbReference type="PROSITE" id="PS00217">
    <property type="entry name" value="SUGAR_TRANSPORT_2"/>
    <property type="match status" value="1"/>
</dbReference>
<evidence type="ECO:0000256" key="2">
    <source>
        <dbReference type="ARBA" id="ARBA00010992"/>
    </source>
</evidence>
<comment type="similarity">
    <text evidence="2">Belongs to the major facilitator superfamily. Sugar transporter (TC 2.A.1.1) family.</text>
</comment>
<gene>
    <name evidence="8" type="ORF">TOPH_08750</name>
</gene>
<feature type="domain" description="Major facilitator superfamily (MFS) profile" evidence="7">
    <location>
        <begin position="93"/>
        <end position="534"/>
    </location>
</feature>
<evidence type="ECO:0000256" key="3">
    <source>
        <dbReference type="ARBA" id="ARBA00022692"/>
    </source>
</evidence>
<accession>A0A0L0MXQ2</accession>
<protein>
    <submittedName>
        <fullName evidence="8">Maltose permease MAL61</fullName>
    </submittedName>
</protein>
<dbReference type="PANTHER" id="PTHR48022:SF57">
    <property type="entry name" value="MALTOSE TRANSPORTER, PUTATIVE (AFU_ORTHOLOGUE AFUA_4G00150)-RELATED"/>
    <property type="match status" value="1"/>
</dbReference>
<feature type="transmembrane region" description="Helical" evidence="6">
    <location>
        <begin position="172"/>
        <end position="196"/>
    </location>
</feature>
<dbReference type="OrthoDB" id="6612291at2759"/>
<evidence type="ECO:0000313" key="8">
    <source>
        <dbReference type="EMBL" id="KND86642.1"/>
    </source>
</evidence>
<keyword evidence="4 6" id="KW-1133">Transmembrane helix</keyword>
<dbReference type="InterPro" id="IPR036259">
    <property type="entry name" value="MFS_trans_sf"/>
</dbReference>
<dbReference type="PANTHER" id="PTHR48022">
    <property type="entry name" value="PLASTIDIC GLUCOSE TRANSPORTER 4"/>
    <property type="match status" value="1"/>
</dbReference>
<feature type="transmembrane region" description="Helical" evidence="6">
    <location>
        <begin position="257"/>
        <end position="280"/>
    </location>
</feature>
<evidence type="ECO:0000256" key="6">
    <source>
        <dbReference type="SAM" id="Phobius"/>
    </source>
</evidence>
<evidence type="ECO:0000256" key="1">
    <source>
        <dbReference type="ARBA" id="ARBA00004141"/>
    </source>
</evidence>
<evidence type="ECO:0000256" key="5">
    <source>
        <dbReference type="ARBA" id="ARBA00023136"/>
    </source>
</evidence>
<dbReference type="GO" id="GO:0005351">
    <property type="term" value="F:carbohydrate:proton symporter activity"/>
    <property type="evidence" value="ECO:0007669"/>
    <property type="project" value="TreeGrafter"/>
</dbReference>
<dbReference type="InterPro" id="IPR005828">
    <property type="entry name" value="MFS_sugar_transport-like"/>
</dbReference>
<feature type="transmembrane region" description="Helical" evidence="6">
    <location>
        <begin position="440"/>
        <end position="462"/>
    </location>
</feature>
<feature type="transmembrane region" description="Helical" evidence="6">
    <location>
        <begin position="231"/>
        <end position="251"/>
    </location>
</feature>
<keyword evidence="3 6" id="KW-0812">Transmembrane</keyword>
<dbReference type="InterPro" id="IPR020846">
    <property type="entry name" value="MFS_dom"/>
</dbReference>
<dbReference type="Pfam" id="PF00083">
    <property type="entry name" value="Sugar_tr"/>
    <property type="match status" value="1"/>
</dbReference>
<feature type="transmembrane region" description="Helical" evidence="6">
    <location>
        <begin position="202"/>
        <end position="224"/>
    </location>
</feature>
<dbReference type="Proteomes" id="UP000036947">
    <property type="component" value="Unassembled WGS sequence"/>
</dbReference>
<comment type="caution">
    <text evidence="8">The sequence shown here is derived from an EMBL/GenBank/DDBJ whole genome shotgun (WGS) entry which is preliminary data.</text>
</comment>
<dbReference type="PROSITE" id="PS50850">
    <property type="entry name" value="MFS"/>
    <property type="match status" value="1"/>
</dbReference>
<dbReference type="FunFam" id="1.20.1250.20:FF:000078">
    <property type="entry name" value="MFS maltose transporter, putative"/>
    <property type="match status" value="1"/>
</dbReference>
<evidence type="ECO:0000259" key="7">
    <source>
        <dbReference type="PROSITE" id="PS50850"/>
    </source>
</evidence>
<evidence type="ECO:0000313" key="9">
    <source>
        <dbReference type="Proteomes" id="UP000036947"/>
    </source>
</evidence>
<proteinExistence type="inferred from homology"/>
<dbReference type="AlphaFoldDB" id="A0A0L0MXQ2"/>
<organism evidence="8 9">
    <name type="scientific">Tolypocladium ophioglossoides (strain CBS 100239)</name>
    <name type="common">Snaketongue truffleclub</name>
    <name type="synonym">Elaphocordyceps ophioglossoides</name>
    <dbReference type="NCBI Taxonomy" id="1163406"/>
    <lineage>
        <taxon>Eukaryota</taxon>
        <taxon>Fungi</taxon>
        <taxon>Dikarya</taxon>
        <taxon>Ascomycota</taxon>
        <taxon>Pezizomycotina</taxon>
        <taxon>Sordariomycetes</taxon>
        <taxon>Hypocreomycetidae</taxon>
        <taxon>Hypocreales</taxon>
        <taxon>Ophiocordycipitaceae</taxon>
        <taxon>Tolypocladium</taxon>
    </lineage>
</organism>
<feature type="transmembrane region" description="Helical" evidence="6">
    <location>
        <begin position="512"/>
        <end position="530"/>
    </location>
</feature>
<keyword evidence="5 6" id="KW-0472">Membrane</keyword>
<comment type="subcellular location">
    <subcellularLocation>
        <location evidence="1">Membrane</location>
        <topology evidence="1">Multi-pass membrane protein</topology>
    </subcellularLocation>
</comment>
<feature type="transmembrane region" description="Helical" evidence="6">
    <location>
        <begin position="411"/>
        <end position="434"/>
    </location>
</feature>
<dbReference type="EMBL" id="LFRF01000052">
    <property type="protein sequence ID" value="KND86642.1"/>
    <property type="molecule type" value="Genomic_DNA"/>
</dbReference>
<dbReference type="SUPFAM" id="SSF103473">
    <property type="entry name" value="MFS general substrate transporter"/>
    <property type="match status" value="1"/>
</dbReference>
<dbReference type="InterPro" id="IPR005829">
    <property type="entry name" value="Sugar_transporter_CS"/>
</dbReference>
<dbReference type="GO" id="GO:0016020">
    <property type="term" value="C:membrane"/>
    <property type="evidence" value="ECO:0007669"/>
    <property type="project" value="UniProtKB-SubCell"/>
</dbReference>
<evidence type="ECO:0000256" key="4">
    <source>
        <dbReference type="ARBA" id="ARBA00022989"/>
    </source>
</evidence>
<keyword evidence="9" id="KW-1185">Reference proteome</keyword>
<name>A0A0L0MXQ2_TOLOC</name>
<dbReference type="Gene3D" id="1.20.1250.20">
    <property type="entry name" value="MFS general substrate transporter like domains"/>
    <property type="match status" value="1"/>
</dbReference>